<name>A0A1N6FXC7_9SPHN</name>
<dbReference type="OrthoDB" id="9788272at2"/>
<dbReference type="InterPro" id="IPR050065">
    <property type="entry name" value="GlmU-like"/>
</dbReference>
<dbReference type="STRING" id="1123272.SAMN02745824_2588"/>
<feature type="domain" description="Nucleotidyl transferase" evidence="3">
    <location>
        <begin position="7"/>
        <end position="229"/>
    </location>
</feature>
<organism evidence="4 5">
    <name type="scientific">Parasphingorhabdus marina DSM 22363</name>
    <dbReference type="NCBI Taxonomy" id="1123272"/>
    <lineage>
        <taxon>Bacteria</taxon>
        <taxon>Pseudomonadati</taxon>
        <taxon>Pseudomonadota</taxon>
        <taxon>Alphaproteobacteria</taxon>
        <taxon>Sphingomonadales</taxon>
        <taxon>Sphingomonadaceae</taxon>
        <taxon>Parasphingorhabdus</taxon>
    </lineage>
</organism>
<dbReference type="Pfam" id="PF00483">
    <property type="entry name" value="NTP_transferase"/>
    <property type="match status" value="1"/>
</dbReference>
<evidence type="ECO:0000313" key="4">
    <source>
        <dbReference type="EMBL" id="SIN99959.1"/>
    </source>
</evidence>
<dbReference type="GO" id="GO:0016779">
    <property type="term" value="F:nucleotidyltransferase activity"/>
    <property type="evidence" value="ECO:0007669"/>
    <property type="project" value="UniProtKB-KW"/>
</dbReference>
<dbReference type="AlphaFoldDB" id="A0A1N6FXC7"/>
<evidence type="ECO:0000256" key="2">
    <source>
        <dbReference type="ARBA" id="ARBA00022695"/>
    </source>
</evidence>
<dbReference type="EMBL" id="FSQW01000002">
    <property type="protein sequence ID" value="SIN99959.1"/>
    <property type="molecule type" value="Genomic_DNA"/>
</dbReference>
<dbReference type="Proteomes" id="UP000185192">
    <property type="component" value="Unassembled WGS sequence"/>
</dbReference>
<dbReference type="InterPro" id="IPR005835">
    <property type="entry name" value="NTP_transferase_dom"/>
</dbReference>
<keyword evidence="5" id="KW-1185">Reference proteome</keyword>
<keyword evidence="2 4" id="KW-0548">Nucleotidyltransferase</keyword>
<dbReference type="PANTHER" id="PTHR43584">
    <property type="entry name" value="NUCLEOTIDYL TRANSFERASE"/>
    <property type="match status" value="1"/>
</dbReference>
<protein>
    <submittedName>
        <fullName evidence="4">Mannose-1-phosphate guanylyltransferase</fullName>
    </submittedName>
</protein>
<dbReference type="CDD" id="cd06422">
    <property type="entry name" value="NTP_transferase_like_1"/>
    <property type="match status" value="1"/>
</dbReference>
<evidence type="ECO:0000313" key="5">
    <source>
        <dbReference type="Proteomes" id="UP000185192"/>
    </source>
</evidence>
<evidence type="ECO:0000256" key="1">
    <source>
        <dbReference type="ARBA" id="ARBA00022679"/>
    </source>
</evidence>
<gene>
    <name evidence="4" type="ORF">SAMN02745824_2588</name>
</gene>
<evidence type="ECO:0000259" key="3">
    <source>
        <dbReference type="Pfam" id="PF00483"/>
    </source>
</evidence>
<dbReference type="PANTHER" id="PTHR43584:SF8">
    <property type="entry name" value="N-ACETYLMURAMATE ALPHA-1-PHOSPHATE URIDYLYLTRANSFERASE"/>
    <property type="match status" value="1"/>
</dbReference>
<reference evidence="5" key="1">
    <citation type="submission" date="2016-11" db="EMBL/GenBank/DDBJ databases">
        <authorList>
            <person name="Varghese N."/>
            <person name="Submissions S."/>
        </authorList>
    </citation>
    <scope>NUCLEOTIDE SEQUENCE [LARGE SCALE GENOMIC DNA]</scope>
    <source>
        <strain evidence="5">DSM 22363</strain>
    </source>
</reference>
<proteinExistence type="predicted"/>
<dbReference type="Gene3D" id="3.90.550.10">
    <property type="entry name" value="Spore Coat Polysaccharide Biosynthesis Protein SpsA, Chain A"/>
    <property type="match status" value="1"/>
</dbReference>
<dbReference type="SUPFAM" id="SSF53448">
    <property type="entry name" value="Nucleotide-diphospho-sugar transferases"/>
    <property type="match status" value="1"/>
</dbReference>
<accession>A0A1N6FXC7</accession>
<sequence length="238" mass="26621">MTDVQTAMIMAAGLGKRMRPLTATRPKPLVKVAGKAMIDHCLDKLWEAGITRVVVNAHYLPDALEAHLKSVNYPFEIRISDERAQLMETGGGLVQAEPLVEEDRFFCINCDNLWSDGPTNSLQRLSERWDDDEMDALLLLVPQTSAHNYKGAGDFRLDEHGRVTRRLPNRQAPFIYTGIQLLSKRLLRDAPDGPFSTNILWSRAIEEKRLFGIVHEGDWFEVGTPEAIAPTEAALASA</sequence>
<dbReference type="InterPro" id="IPR029044">
    <property type="entry name" value="Nucleotide-diphossugar_trans"/>
</dbReference>
<keyword evidence="1 4" id="KW-0808">Transferase</keyword>
<dbReference type="RefSeq" id="WP_074205593.1">
    <property type="nucleotide sequence ID" value="NZ_FSQW01000002.1"/>
</dbReference>